<sequence>MYFLILPVTSEPGLIVPGDWALVRVTKANGDILQRTYNIYKALDQRAREIFNNDVLRDASESVIQNLVNERDLAEFKARLYERRNLLAKLMTTHLDTSILQDDASLSEEVSISSNGITSIRDTASSDEVDPSLPGCFPSDRNLF</sequence>
<dbReference type="EMBL" id="JAYKXP010000050">
    <property type="protein sequence ID" value="KAK7036657.1"/>
    <property type="molecule type" value="Genomic_DNA"/>
</dbReference>
<protein>
    <submittedName>
        <fullName evidence="1">Uncharacterized protein</fullName>
    </submittedName>
</protein>
<evidence type="ECO:0000313" key="1">
    <source>
        <dbReference type="EMBL" id="KAK7036657.1"/>
    </source>
</evidence>
<keyword evidence="2" id="KW-1185">Reference proteome</keyword>
<proteinExistence type="predicted"/>
<dbReference type="Proteomes" id="UP001383192">
    <property type="component" value="Unassembled WGS sequence"/>
</dbReference>
<evidence type="ECO:0000313" key="2">
    <source>
        <dbReference type="Proteomes" id="UP001383192"/>
    </source>
</evidence>
<comment type="caution">
    <text evidence="1">The sequence shown here is derived from an EMBL/GenBank/DDBJ whole genome shotgun (WGS) entry which is preliminary data.</text>
</comment>
<name>A0AAW0CAC5_9AGAR</name>
<accession>A0AAW0CAC5</accession>
<dbReference type="AlphaFoldDB" id="A0AAW0CAC5"/>
<organism evidence="1 2">
    <name type="scientific">Paramarasmius palmivorus</name>
    <dbReference type="NCBI Taxonomy" id="297713"/>
    <lineage>
        <taxon>Eukaryota</taxon>
        <taxon>Fungi</taxon>
        <taxon>Dikarya</taxon>
        <taxon>Basidiomycota</taxon>
        <taxon>Agaricomycotina</taxon>
        <taxon>Agaricomycetes</taxon>
        <taxon>Agaricomycetidae</taxon>
        <taxon>Agaricales</taxon>
        <taxon>Marasmiineae</taxon>
        <taxon>Marasmiaceae</taxon>
        <taxon>Paramarasmius</taxon>
    </lineage>
</organism>
<reference evidence="1 2" key="1">
    <citation type="submission" date="2024-01" db="EMBL/GenBank/DDBJ databases">
        <title>A draft genome for a cacao thread blight-causing isolate of Paramarasmius palmivorus.</title>
        <authorList>
            <person name="Baruah I.K."/>
            <person name="Bukari Y."/>
            <person name="Amoako-Attah I."/>
            <person name="Meinhardt L.W."/>
            <person name="Bailey B.A."/>
            <person name="Cohen S.P."/>
        </authorList>
    </citation>
    <scope>NUCLEOTIDE SEQUENCE [LARGE SCALE GENOMIC DNA]</scope>
    <source>
        <strain evidence="1 2">GH-12</strain>
    </source>
</reference>
<gene>
    <name evidence="1" type="ORF">VNI00_011590</name>
</gene>